<evidence type="ECO:0000313" key="1">
    <source>
        <dbReference type="EMBL" id="MBD1432932.1"/>
    </source>
</evidence>
<reference evidence="1 2" key="1">
    <citation type="submission" date="2020-08" db="EMBL/GenBank/DDBJ databases">
        <title>Sphingobacterium sp. DN00404 isolated from aquaculture water.</title>
        <authorList>
            <person name="Zhang M."/>
        </authorList>
    </citation>
    <scope>NUCLEOTIDE SEQUENCE [LARGE SCALE GENOMIC DNA]</scope>
    <source>
        <strain evidence="1 2">DN00404</strain>
    </source>
</reference>
<proteinExistence type="predicted"/>
<sequence length="82" mass="8726">MYEYPEYSILKYLRDPELSLASVPPYAKSETSADAVVPTLIGARPQITRPPHAAGSFVVAVMTTGLCCVPSTLIVPPCATAM</sequence>
<protein>
    <submittedName>
        <fullName evidence="1">Uncharacterized protein</fullName>
    </submittedName>
</protein>
<organism evidence="1 2">
    <name type="scientific">Sphingobacterium micropteri</name>
    <dbReference type="NCBI Taxonomy" id="2763501"/>
    <lineage>
        <taxon>Bacteria</taxon>
        <taxon>Pseudomonadati</taxon>
        <taxon>Bacteroidota</taxon>
        <taxon>Sphingobacteriia</taxon>
        <taxon>Sphingobacteriales</taxon>
        <taxon>Sphingobacteriaceae</taxon>
        <taxon>Sphingobacterium</taxon>
    </lineage>
</organism>
<name>A0ABR7YNQ4_9SPHI</name>
<evidence type="ECO:0000313" key="2">
    <source>
        <dbReference type="Proteomes" id="UP000602759"/>
    </source>
</evidence>
<dbReference type="EMBL" id="JACOIK010000005">
    <property type="protein sequence ID" value="MBD1432932.1"/>
    <property type="molecule type" value="Genomic_DNA"/>
</dbReference>
<dbReference type="Proteomes" id="UP000602759">
    <property type="component" value="Unassembled WGS sequence"/>
</dbReference>
<comment type="caution">
    <text evidence="1">The sequence shown here is derived from an EMBL/GenBank/DDBJ whole genome shotgun (WGS) entry which is preliminary data.</text>
</comment>
<accession>A0ABR7YNQ4</accession>
<keyword evidence="2" id="KW-1185">Reference proteome</keyword>
<gene>
    <name evidence="1" type="ORF">H8B06_08855</name>
</gene>